<dbReference type="Proteomes" id="UP000021053">
    <property type="component" value="Unassembled WGS sequence"/>
</dbReference>
<keyword evidence="2" id="KW-1185">Reference proteome</keyword>
<reference evidence="1 2" key="1">
    <citation type="submission" date="2013-07" db="EMBL/GenBank/DDBJ databases">
        <authorList>
            <consortium name="DOE Joint Genome Institute"/>
            <person name="Eisen J."/>
            <person name="Huntemann M."/>
            <person name="Han J."/>
            <person name="Chen A."/>
            <person name="Kyrpides N."/>
            <person name="Mavromatis K."/>
            <person name="Markowitz V."/>
            <person name="Palaniappan K."/>
            <person name="Ivanova N."/>
            <person name="Schaumberg A."/>
            <person name="Pati A."/>
            <person name="Liolios K."/>
            <person name="Nordberg H.P."/>
            <person name="Cantor M.N."/>
            <person name="Hua S.X."/>
            <person name="Woyke T."/>
        </authorList>
    </citation>
    <scope>NUCLEOTIDE SEQUENCE [LARGE SCALE GENOMIC DNA]</scope>
    <source>
        <strain evidence="1 2">DSM 44712</strain>
    </source>
</reference>
<gene>
    <name evidence="1" type="ORF">CryarDRAFT_3362</name>
</gene>
<dbReference type="Gene3D" id="3.30.200.150">
    <property type="match status" value="1"/>
</dbReference>
<dbReference type="PANTHER" id="PTHR21310">
    <property type="entry name" value="AMINOGLYCOSIDE PHOSPHOTRANSFERASE-RELATED-RELATED"/>
    <property type="match status" value="1"/>
</dbReference>
<comment type="caution">
    <text evidence="1">The sequence shown here is derived from an EMBL/GenBank/DDBJ whole genome shotgun (WGS) entry which is preliminary data.</text>
</comment>
<organism evidence="1 2">
    <name type="scientific">Cryptosporangium arvum DSM 44712</name>
    <dbReference type="NCBI Taxonomy" id="927661"/>
    <lineage>
        <taxon>Bacteria</taxon>
        <taxon>Bacillati</taxon>
        <taxon>Actinomycetota</taxon>
        <taxon>Actinomycetes</taxon>
        <taxon>Cryptosporangiales</taxon>
        <taxon>Cryptosporangiaceae</taxon>
        <taxon>Cryptosporangium</taxon>
    </lineage>
</organism>
<sequence length="325" mass="36197">MTRAFLRPDDVHDVVADQFGVDRRLNTMDRLTGGSKKGVYRLRLDDQTTVILYVWSESENYWPSAPNVPDDPFTDASGAELFAAGHAALTAAGVPTPRLLMLDRDHRYLDADIALVEDAGATTLETLIDHDPAAAAAPLSRLGDALRRLHTTRGPHYGKLASLTRSEASQERRTEDIIVDRALGHLHAAAPRDARIAAAHQRIADHLHHLRGAVEARQDYVLVHGELGPDHVLVTPAGESALIDIEGLAYFDAEWDHAWLRMRFGDTYPALRPVDLDPHRLELYRYAQILSLIEGPLRIADTDYPNRQWMIDLAQWNITQALAAL</sequence>
<protein>
    <submittedName>
        <fullName evidence="1">Putative aminoglycoside phosphotransferase</fullName>
    </submittedName>
</protein>
<proteinExistence type="predicted"/>
<dbReference type="OrthoDB" id="3328272at2"/>
<dbReference type="SUPFAM" id="SSF56112">
    <property type="entry name" value="Protein kinase-like (PK-like)"/>
    <property type="match status" value="1"/>
</dbReference>
<dbReference type="InterPro" id="IPR051678">
    <property type="entry name" value="AGP_Transferase"/>
</dbReference>
<evidence type="ECO:0000313" key="1">
    <source>
        <dbReference type="EMBL" id="EXG82205.1"/>
    </source>
</evidence>
<keyword evidence="1" id="KW-0808">Transferase</keyword>
<dbReference type="RefSeq" id="WP_035863315.1">
    <property type="nucleotide sequence ID" value="NZ_KK073874.1"/>
</dbReference>
<name>A0A010YPU7_9ACTN</name>
<dbReference type="GO" id="GO:0016740">
    <property type="term" value="F:transferase activity"/>
    <property type="evidence" value="ECO:0007669"/>
    <property type="project" value="UniProtKB-KW"/>
</dbReference>
<dbReference type="EMBL" id="JFBT01000001">
    <property type="protein sequence ID" value="EXG82205.1"/>
    <property type="molecule type" value="Genomic_DNA"/>
</dbReference>
<dbReference type="InterPro" id="IPR011009">
    <property type="entry name" value="Kinase-like_dom_sf"/>
</dbReference>
<accession>A0A010YPU7</accession>
<dbReference type="AlphaFoldDB" id="A0A010YPU7"/>
<evidence type="ECO:0000313" key="2">
    <source>
        <dbReference type="Proteomes" id="UP000021053"/>
    </source>
</evidence>
<dbReference type="PATRIC" id="fig|927661.3.peg.3321"/>
<dbReference type="Gene3D" id="3.90.1200.10">
    <property type="match status" value="1"/>
</dbReference>
<dbReference type="HOGENOM" id="CLU_860054_0_0_11"/>